<proteinExistence type="predicted"/>
<keyword evidence="3" id="KW-1185">Reference proteome</keyword>
<dbReference type="EMBL" id="JACIDO010000004">
    <property type="protein sequence ID" value="MBB3936054.1"/>
    <property type="molecule type" value="Genomic_DNA"/>
</dbReference>
<dbReference type="RefSeq" id="WP_175526846.1">
    <property type="nucleotide sequence ID" value="NZ_FOOA01000009.1"/>
</dbReference>
<name>A0A7W6BU24_9HYPH</name>
<organism evidence="2 3">
    <name type="scientific">Aureimonas phyllosphaerae</name>
    <dbReference type="NCBI Taxonomy" id="1166078"/>
    <lineage>
        <taxon>Bacteria</taxon>
        <taxon>Pseudomonadati</taxon>
        <taxon>Pseudomonadota</taxon>
        <taxon>Alphaproteobacteria</taxon>
        <taxon>Hyphomicrobiales</taxon>
        <taxon>Aurantimonadaceae</taxon>
        <taxon>Aureimonas</taxon>
    </lineage>
</organism>
<gene>
    <name evidence="2" type="ORF">GGR05_002204</name>
</gene>
<evidence type="ECO:0000313" key="3">
    <source>
        <dbReference type="Proteomes" id="UP000531216"/>
    </source>
</evidence>
<evidence type="ECO:0000256" key="1">
    <source>
        <dbReference type="SAM" id="SignalP"/>
    </source>
</evidence>
<dbReference type="InterPro" id="IPR023614">
    <property type="entry name" value="Porin_dom_sf"/>
</dbReference>
<dbReference type="SUPFAM" id="SSF56935">
    <property type="entry name" value="Porins"/>
    <property type="match status" value="1"/>
</dbReference>
<keyword evidence="1" id="KW-0732">Signal</keyword>
<dbReference type="AlphaFoldDB" id="A0A7W6BU24"/>
<sequence length="386" mass="41268">MVSRYVPGLALLLAVAPAAAEEGADPLRFGNEDRFVAFSPFLQLDGGWASSHPRDLLGDDERREGSVRRARIYTDFGYDDFGGRLVLDFATPGRVEVPYAFIDYAPSDAVTLRAGQQDVTYSFQELQGSRSALFAEDALVETLSPADAVGAAALYGADRWSLSGGVFGSDINRQPFDDGIGLAARATYAPYLEGDDAVHLGLGLSAGFDRQETFSLSGGAGVDFVSASLVSTDDFEPKGKTQGANLELAATLGRFTLQSQYMVLHAEGFGRRGTTAQGGYLGALVFLTPDHRAYDARSGIFEQVEPRRGLGEGGFGALEIGGRLDYLDLTDDGPDAGAEFAATAIANWYPTDQLRFTATHVHSRTVDGPDDGERVNATLLRAAFIY</sequence>
<comment type="caution">
    <text evidence="2">The sequence shown here is derived from an EMBL/GenBank/DDBJ whole genome shotgun (WGS) entry which is preliminary data.</text>
</comment>
<feature type="signal peptide" evidence="1">
    <location>
        <begin position="1"/>
        <end position="20"/>
    </location>
</feature>
<accession>A0A7W6BU24</accession>
<dbReference type="Pfam" id="PF07396">
    <property type="entry name" value="Porin_O_P"/>
    <property type="match status" value="1"/>
</dbReference>
<dbReference type="Gene3D" id="2.40.160.10">
    <property type="entry name" value="Porin"/>
    <property type="match status" value="1"/>
</dbReference>
<evidence type="ECO:0000313" key="2">
    <source>
        <dbReference type="EMBL" id="MBB3936054.1"/>
    </source>
</evidence>
<dbReference type="Proteomes" id="UP000531216">
    <property type="component" value="Unassembled WGS sequence"/>
</dbReference>
<protein>
    <submittedName>
        <fullName evidence="2">Phosphate-selective porin OprO/OprP</fullName>
    </submittedName>
</protein>
<feature type="chain" id="PRO_5031529343" evidence="1">
    <location>
        <begin position="21"/>
        <end position="386"/>
    </location>
</feature>
<reference evidence="2 3" key="1">
    <citation type="submission" date="2020-08" db="EMBL/GenBank/DDBJ databases">
        <title>Genomic Encyclopedia of Type Strains, Phase IV (KMG-IV): sequencing the most valuable type-strain genomes for metagenomic binning, comparative biology and taxonomic classification.</title>
        <authorList>
            <person name="Goeker M."/>
        </authorList>
    </citation>
    <scope>NUCLEOTIDE SEQUENCE [LARGE SCALE GENOMIC DNA]</scope>
    <source>
        <strain evidence="2 3">DSM 25024</strain>
    </source>
</reference>
<dbReference type="InterPro" id="IPR010870">
    <property type="entry name" value="Porin_O/P"/>
</dbReference>